<keyword evidence="1" id="KW-0067">ATP-binding</keyword>
<name>A0ABM7HZC5_MYCME</name>
<dbReference type="PROSITE" id="PS50901">
    <property type="entry name" value="FTSK"/>
    <property type="match status" value="1"/>
</dbReference>
<evidence type="ECO:0000256" key="2">
    <source>
        <dbReference type="SAM" id="MobiDB-lite"/>
    </source>
</evidence>
<feature type="binding site" evidence="1">
    <location>
        <begin position="350"/>
        <end position="357"/>
    </location>
    <ligand>
        <name>ATP</name>
        <dbReference type="ChEBI" id="CHEBI:30616"/>
    </ligand>
</feature>
<proteinExistence type="predicted"/>
<keyword evidence="5" id="KW-1185">Reference proteome</keyword>
<evidence type="ECO:0000259" key="3">
    <source>
        <dbReference type="PROSITE" id="PS50901"/>
    </source>
</evidence>
<dbReference type="SUPFAM" id="SSF52540">
    <property type="entry name" value="P-loop containing nucleoside triphosphate hydrolases"/>
    <property type="match status" value="1"/>
</dbReference>
<sequence>MALMGLFSNNGYVPSARDNYMRGLKEQDYQRRRADSQFDQARKIVDGIPALIEKEQEKVKRDAQSVVSGIRKSAEVEEKRLLTTPVTQYSGGAHGNPNPIIVWHWRVPMPSSINISVEGVKRTDAGPVLALQPGGGIAPDDIIPSALRSKLGARDGFAAWATEVNEVLAEMEDRYPILADIRDDKVFAKMLSATGVNRDEKGKDVDLEERGAYGTVYSRPRTVVHVPVLVGIDITPEGLELTFAHDDHRRAGDIGGAVLDRLRSAFNAGGVHNARNLVAVDGDNGELILQFRDAPSHFPAGIAFLPAEPPKSLDEAKKRYPSATWCVGVDARGNEIMPTVKSTRHCIAAGQPGVGKSVWVRGVIDWFRVGLGAEIYCGDGKGSDYASLAGQPNVRMVSTSAAQHLRMVREVCDELERRRSEAAINKKTDPNPYDRYSPILLVLDEFGLMKSEINDLDKKDALITFMDDLAKIIKVGREARIVLLLAAQDVYADTIPVALQNQFGLAVLLGVPGERTIQGDFVPERLRDTARRIGARLVRPGAAMYIERETEGVIEVQTPYNYSPGSTPLTAALTDEQRAVWADAKSRAEALPWFYPRLGINATPGWEKSGTPAIVDTELVVMTDRNGNLLPGAEKFDPMDETFVGAGGTSTVKPRPRMWDHDNDPSTPEVPVTADPAAPNSDKVSSIQGEQIRGGGDL</sequence>
<evidence type="ECO:0000256" key="1">
    <source>
        <dbReference type="PROSITE-ProRule" id="PRU00289"/>
    </source>
</evidence>
<dbReference type="Gene3D" id="3.40.50.300">
    <property type="entry name" value="P-loop containing nucleotide triphosphate hydrolases"/>
    <property type="match status" value="1"/>
</dbReference>
<protein>
    <recommendedName>
        <fullName evidence="3">FtsK domain-containing protein</fullName>
    </recommendedName>
</protein>
<feature type="region of interest" description="Disordered" evidence="2">
    <location>
        <begin position="647"/>
        <end position="698"/>
    </location>
</feature>
<keyword evidence="1" id="KW-0547">Nucleotide-binding</keyword>
<reference evidence="4 5" key="1">
    <citation type="journal article" date="2019" name="Emerg. Microbes Infect.">
        <title>Comprehensive subspecies identification of 175 nontuberculous mycobacteria species based on 7547 genomic profiles.</title>
        <authorList>
            <person name="Matsumoto Y."/>
            <person name="Kinjo T."/>
            <person name="Motooka D."/>
            <person name="Nabeya D."/>
            <person name="Jung N."/>
            <person name="Uechi K."/>
            <person name="Horii T."/>
            <person name="Iida T."/>
            <person name="Fujita J."/>
            <person name="Nakamura S."/>
        </authorList>
    </citation>
    <scope>NUCLEOTIDE SEQUENCE [LARGE SCALE GENOMIC DNA]</scope>
    <source>
        <strain evidence="4 5">JCM 12375</strain>
    </source>
</reference>
<organism evidence="4 5">
    <name type="scientific">Mycolicibacterium mageritense</name>
    <name type="common">Mycobacterium mageritense</name>
    <dbReference type="NCBI Taxonomy" id="53462"/>
    <lineage>
        <taxon>Bacteria</taxon>
        <taxon>Bacillati</taxon>
        <taxon>Actinomycetota</taxon>
        <taxon>Actinomycetes</taxon>
        <taxon>Mycobacteriales</taxon>
        <taxon>Mycobacteriaceae</taxon>
        <taxon>Mycolicibacterium</taxon>
    </lineage>
</organism>
<dbReference type="Proteomes" id="UP000465622">
    <property type="component" value="Chromosome"/>
</dbReference>
<dbReference type="CDD" id="cd01127">
    <property type="entry name" value="TrwB_TraG_TraD_VirD4"/>
    <property type="match status" value="1"/>
</dbReference>
<accession>A0ABM7HZC5</accession>
<dbReference type="EMBL" id="AP022567">
    <property type="protein sequence ID" value="BBX35973.1"/>
    <property type="molecule type" value="Genomic_DNA"/>
</dbReference>
<dbReference type="InterPro" id="IPR002543">
    <property type="entry name" value="FtsK_dom"/>
</dbReference>
<evidence type="ECO:0000313" key="4">
    <source>
        <dbReference type="EMBL" id="BBX35973.1"/>
    </source>
</evidence>
<evidence type="ECO:0000313" key="5">
    <source>
        <dbReference type="Proteomes" id="UP000465622"/>
    </source>
</evidence>
<feature type="domain" description="FtsK" evidence="3">
    <location>
        <begin position="333"/>
        <end position="518"/>
    </location>
</feature>
<dbReference type="InterPro" id="IPR027417">
    <property type="entry name" value="P-loop_NTPase"/>
</dbReference>
<gene>
    <name evidence="4" type="ORF">MMAGJ_52550</name>
</gene>